<dbReference type="InterPro" id="IPR015943">
    <property type="entry name" value="WD40/YVTN_repeat-like_dom_sf"/>
</dbReference>
<accession>W7M3G5</accession>
<dbReference type="AlphaFoldDB" id="W7M3G5"/>
<dbReference type="Gene3D" id="2.130.10.10">
    <property type="entry name" value="YVTN repeat-like/Quinoprotein amine dehydrogenase"/>
    <property type="match status" value="1"/>
</dbReference>
<dbReference type="InterPro" id="IPR050282">
    <property type="entry name" value="Cycloisomerase_2"/>
</dbReference>
<dbReference type="EMBL" id="DS022245">
    <property type="protein sequence ID" value="EWG42095.1"/>
    <property type="molecule type" value="Genomic_DNA"/>
</dbReference>
<dbReference type="VEuPathDB" id="FungiDB:FVEG_15389"/>
<dbReference type="Pfam" id="PF10282">
    <property type="entry name" value="Lactonase"/>
    <property type="match status" value="1"/>
</dbReference>
<sequence>MLLLPPRTPVPSSFSQRTSLLMPSTAILSMITLATALSSPPIPLQRLSRKMFRTTLTSLTRVFTEWSLILRRSTFILPTSVLTRSGPIAVSTKTTLLLSWSVLSIVPDARDHPRWVAMHPTGNYLYALMEKGNRICEYLIDPATRLPVYTHKHYPLIPPGIPDRWTQYRADVCVLSSSGKYLFASSRANSFDLTGYVAAFKLSDTGAIERQICLNPTPTSGGHSNAVAPCPWTDEWVAITDDQEGWLEIYRWQDEHLARVARVRTPEPGFGMNAIWYD</sequence>
<evidence type="ECO:0000313" key="3">
    <source>
        <dbReference type="Proteomes" id="UP000009096"/>
    </source>
</evidence>
<dbReference type="GO" id="GO:0016853">
    <property type="term" value="F:isomerase activity"/>
    <property type="evidence" value="ECO:0007669"/>
    <property type="project" value="UniProtKB-KW"/>
</dbReference>
<proteinExistence type="inferred from homology"/>
<dbReference type="PANTHER" id="PTHR30344:SF4">
    <property type="entry name" value="CYCLASE, PUTATIVE (AFU_ORTHOLOGUE AFUA_6G11580)-RELATED"/>
    <property type="match status" value="1"/>
</dbReference>
<dbReference type="KEGG" id="fvr:FVEG_15389"/>
<dbReference type="GO" id="GO:0017057">
    <property type="term" value="F:6-phosphogluconolactonase activity"/>
    <property type="evidence" value="ECO:0007669"/>
    <property type="project" value="TreeGrafter"/>
</dbReference>
<gene>
    <name evidence="2" type="ORF">FVEG_15389</name>
</gene>
<dbReference type="GeneID" id="30072265"/>
<comment type="similarity">
    <text evidence="1">Belongs to the cycloisomerase 2 family.</text>
</comment>
<name>W7M3G5_GIBM7</name>
<evidence type="ECO:0000313" key="2">
    <source>
        <dbReference type="EMBL" id="EWG42095.1"/>
    </source>
</evidence>
<dbReference type="OrthoDB" id="1715191at2759"/>
<reference evidence="2 3" key="1">
    <citation type="journal article" date="2010" name="Nature">
        <title>Comparative genomics reveals mobile pathogenicity chromosomes in Fusarium.</title>
        <authorList>
            <person name="Ma L.J."/>
            <person name="van der Does H.C."/>
            <person name="Borkovich K.A."/>
            <person name="Coleman J.J."/>
            <person name="Daboussi M.J."/>
            <person name="Di Pietro A."/>
            <person name="Dufresne M."/>
            <person name="Freitag M."/>
            <person name="Grabherr M."/>
            <person name="Henrissat B."/>
            <person name="Houterman P.M."/>
            <person name="Kang S."/>
            <person name="Shim W.B."/>
            <person name="Woloshuk C."/>
            <person name="Xie X."/>
            <person name="Xu J.R."/>
            <person name="Antoniw J."/>
            <person name="Baker S.E."/>
            <person name="Bluhm B.H."/>
            <person name="Breakspear A."/>
            <person name="Brown D.W."/>
            <person name="Butchko R.A."/>
            <person name="Chapman S."/>
            <person name="Coulson R."/>
            <person name="Coutinho P.M."/>
            <person name="Danchin E.G."/>
            <person name="Diener A."/>
            <person name="Gale L.R."/>
            <person name="Gardiner D.M."/>
            <person name="Goff S."/>
            <person name="Hammond-Kosack K.E."/>
            <person name="Hilburn K."/>
            <person name="Hua-Van A."/>
            <person name="Jonkers W."/>
            <person name="Kazan K."/>
            <person name="Kodira C.D."/>
            <person name="Koehrsen M."/>
            <person name="Kumar L."/>
            <person name="Lee Y.H."/>
            <person name="Li L."/>
            <person name="Manners J.M."/>
            <person name="Miranda-Saavedra D."/>
            <person name="Mukherjee M."/>
            <person name="Park G."/>
            <person name="Park J."/>
            <person name="Park S.Y."/>
            <person name="Proctor R.H."/>
            <person name="Regev A."/>
            <person name="Ruiz-Roldan M.C."/>
            <person name="Sain D."/>
            <person name="Sakthikumar S."/>
            <person name="Sykes S."/>
            <person name="Schwartz D.C."/>
            <person name="Turgeon B.G."/>
            <person name="Wapinski I."/>
            <person name="Yoder O."/>
            <person name="Young S."/>
            <person name="Zeng Q."/>
            <person name="Zhou S."/>
            <person name="Galagan J."/>
            <person name="Cuomo C.A."/>
            <person name="Kistler H.C."/>
            <person name="Rep M."/>
        </authorList>
    </citation>
    <scope>NUCLEOTIDE SEQUENCE [LARGE SCALE GENOMIC DNA]</scope>
    <source>
        <strain evidence="3">M3125 / FGSC 7600</strain>
    </source>
</reference>
<evidence type="ECO:0000256" key="1">
    <source>
        <dbReference type="ARBA" id="ARBA00005564"/>
    </source>
</evidence>
<dbReference type="EMBL" id="CM000579">
    <property type="protein sequence ID" value="EWG42095.1"/>
    <property type="molecule type" value="Genomic_DNA"/>
</dbReference>
<keyword evidence="3" id="KW-1185">Reference proteome</keyword>
<dbReference type="Proteomes" id="UP000009096">
    <property type="component" value="Chromosome 2"/>
</dbReference>
<dbReference type="RefSeq" id="XP_018748286.1">
    <property type="nucleotide sequence ID" value="XM_018904513.1"/>
</dbReference>
<dbReference type="PANTHER" id="PTHR30344">
    <property type="entry name" value="6-PHOSPHOGLUCONOLACTONASE-RELATED"/>
    <property type="match status" value="1"/>
</dbReference>
<organism evidence="2 3">
    <name type="scientific">Gibberella moniliformis (strain M3125 / FGSC 7600)</name>
    <name type="common">Maize ear and stalk rot fungus</name>
    <name type="synonym">Fusarium verticillioides</name>
    <dbReference type="NCBI Taxonomy" id="334819"/>
    <lineage>
        <taxon>Eukaryota</taxon>
        <taxon>Fungi</taxon>
        <taxon>Dikarya</taxon>
        <taxon>Ascomycota</taxon>
        <taxon>Pezizomycotina</taxon>
        <taxon>Sordariomycetes</taxon>
        <taxon>Hypocreomycetidae</taxon>
        <taxon>Hypocreales</taxon>
        <taxon>Nectriaceae</taxon>
        <taxon>Fusarium</taxon>
        <taxon>Fusarium fujikuroi species complex</taxon>
    </lineage>
</organism>
<dbReference type="eggNOG" id="ENOG502SIAZ">
    <property type="taxonomic scope" value="Eukaryota"/>
</dbReference>
<dbReference type="InterPro" id="IPR019405">
    <property type="entry name" value="Lactonase_7-beta_prop"/>
</dbReference>
<protein>
    <submittedName>
        <fullName evidence="2">Muconate cycloisomerase</fullName>
    </submittedName>
</protein>
<dbReference type="SUPFAM" id="SSF75011">
    <property type="entry name" value="3-carboxy-cis,cis-mucoante lactonizing enzyme"/>
    <property type="match status" value="1"/>
</dbReference>